<sequence>MGVSGGPKGINEHGRTVCSIASGSAKLPKEITRYETHRDGRKAVTNSRKSGKLVVEFFKRVHVICLQLDLASGASPFPSQNLGTSINLIGANGTSALCFLKEQELGSNFMNGVSVGAALELPSTR</sequence>
<organism evidence="1 2">
    <name type="scientific">Nepenthes gracilis</name>
    <name type="common">Slender pitcher plant</name>
    <dbReference type="NCBI Taxonomy" id="150966"/>
    <lineage>
        <taxon>Eukaryota</taxon>
        <taxon>Viridiplantae</taxon>
        <taxon>Streptophyta</taxon>
        <taxon>Embryophyta</taxon>
        <taxon>Tracheophyta</taxon>
        <taxon>Spermatophyta</taxon>
        <taxon>Magnoliopsida</taxon>
        <taxon>eudicotyledons</taxon>
        <taxon>Gunneridae</taxon>
        <taxon>Pentapetalae</taxon>
        <taxon>Caryophyllales</taxon>
        <taxon>Nepenthaceae</taxon>
        <taxon>Nepenthes</taxon>
    </lineage>
</organism>
<dbReference type="AlphaFoldDB" id="A0AAD3XLD6"/>
<keyword evidence="2" id="KW-1185">Reference proteome</keyword>
<dbReference type="Proteomes" id="UP001279734">
    <property type="component" value="Unassembled WGS sequence"/>
</dbReference>
<name>A0AAD3XLD6_NEPGR</name>
<gene>
    <name evidence="1" type="ORF">Nepgr_010479</name>
</gene>
<evidence type="ECO:0000313" key="2">
    <source>
        <dbReference type="Proteomes" id="UP001279734"/>
    </source>
</evidence>
<reference evidence="1" key="1">
    <citation type="submission" date="2023-05" db="EMBL/GenBank/DDBJ databases">
        <title>Nepenthes gracilis genome sequencing.</title>
        <authorList>
            <person name="Fukushima K."/>
        </authorList>
    </citation>
    <scope>NUCLEOTIDE SEQUENCE</scope>
    <source>
        <strain evidence="1">SING2019-196</strain>
    </source>
</reference>
<proteinExistence type="predicted"/>
<evidence type="ECO:0000313" key="1">
    <source>
        <dbReference type="EMBL" id="GMH08639.1"/>
    </source>
</evidence>
<dbReference type="EMBL" id="BSYO01000008">
    <property type="protein sequence ID" value="GMH08639.1"/>
    <property type="molecule type" value="Genomic_DNA"/>
</dbReference>
<protein>
    <submittedName>
        <fullName evidence="1">Uncharacterized protein</fullName>
    </submittedName>
</protein>
<comment type="caution">
    <text evidence="1">The sequence shown here is derived from an EMBL/GenBank/DDBJ whole genome shotgun (WGS) entry which is preliminary data.</text>
</comment>
<accession>A0AAD3XLD6</accession>